<dbReference type="InterPro" id="IPR036412">
    <property type="entry name" value="HAD-like_sf"/>
</dbReference>
<evidence type="ECO:0000256" key="4">
    <source>
        <dbReference type="ARBA" id="ARBA00021697"/>
    </source>
</evidence>
<dbReference type="Gene3D" id="1.20.1440.100">
    <property type="entry name" value="SG protein - dephosphorylation function"/>
    <property type="match status" value="1"/>
</dbReference>
<reference evidence="11 12" key="1">
    <citation type="submission" date="2016-09" db="EMBL/GenBank/DDBJ databases">
        <title>Chromobacterium muskegensis sp. nov., an insecticidal bacterium isolated from Sphagnum bogs.</title>
        <authorList>
            <person name="Sparks M.E."/>
            <person name="Blackburn M.B."/>
            <person name="Gundersen-Rindal D.E."/>
            <person name="Mitchell A."/>
            <person name="Farrar R."/>
            <person name="Kuhar D."/>
        </authorList>
    </citation>
    <scope>NUCLEOTIDE SEQUENCE [LARGE SCALE GENOMIC DNA]</scope>
    <source>
        <strain evidence="11 12">37-2</strain>
    </source>
</reference>
<evidence type="ECO:0000256" key="9">
    <source>
        <dbReference type="ARBA" id="ARBA00052092"/>
    </source>
</evidence>
<keyword evidence="6" id="KW-0378">Hydrolase</keyword>
<evidence type="ECO:0000256" key="8">
    <source>
        <dbReference type="ARBA" id="ARBA00033209"/>
    </source>
</evidence>
<gene>
    <name evidence="11" type="ORF">BI347_05605</name>
</gene>
<dbReference type="OrthoDB" id="9784466at2"/>
<comment type="caution">
    <text evidence="11">The sequence shown here is derived from an EMBL/GenBank/DDBJ whole genome shotgun (WGS) entry which is preliminary data.</text>
</comment>
<dbReference type="Pfam" id="PF12710">
    <property type="entry name" value="HAD"/>
    <property type="match status" value="1"/>
</dbReference>
<dbReference type="SUPFAM" id="SSF56784">
    <property type="entry name" value="HAD-like"/>
    <property type="match status" value="1"/>
</dbReference>
<dbReference type="RefSeq" id="WP_071115477.1">
    <property type="nucleotide sequence ID" value="NZ_MKCS01000001.1"/>
</dbReference>
<accession>A0A1S1X1I0</accession>
<name>A0A1S1X1I0_9NEIS</name>
<dbReference type="FunFam" id="3.40.50.1000:FF:000025">
    <property type="entry name" value="HAD hydrolase, family IB"/>
    <property type="match status" value="1"/>
</dbReference>
<evidence type="ECO:0000256" key="6">
    <source>
        <dbReference type="ARBA" id="ARBA00022801"/>
    </source>
</evidence>
<dbReference type="InterPro" id="IPR006385">
    <property type="entry name" value="HAD_hydro_SerB1"/>
</dbReference>
<evidence type="ECO:0000313" key="11">
    <source>
        <dbReference type="EMBL" id="OHX13046.1"/>
    </source>
</evidence>
<comment type="function">
    <text evidence="10">Catalyzes the dephosphorylation of histidinol-phosphate to histidinol, the direct precursor of histidine.</text>
</comment>
<dbReference type="NCBIfam" id="TIGR01488">
    <property type="entry name" value="HAD-SF-IB"/>
    <property type="match status" value="1"/>
</dbReference>
<dbReference type="Gene3D" id="3.40.50.1000">
    <property type="entry name" value="HAD superfamily/HAD-like"/>
    <property type="match status" value="1"/>
</dbReference>
<dbReference type="EC" id="3.1.3.15" evidence="3"/>
<keyword evidence="7" id="KW-0460">Magnesium</keyword>
<dbReference type="Proteomes" id="UP000180088">
    <property type="component" value="Unassembled WGS sequence"/>
</dbReference>
<proteinExistence type="inferred from homology"/>
<comment type="pathway">
    <text evidence="1">Amino-acid biosynthesis; L-histidine biosynthesis; L-histidine from 5-phospho-alpha-D-ribose 1-diphosphate: step 8/9.</text>
</comment>
<protein>
    <recommendedName>
        <fullName evidence="4">Histidinol-phosphatase</fullName>
        <ecNumber evidence="3">3.1.3.15</ecNumber>
    </recommendedName>
    <alternativeName>
        <fullName evidence="8">Histidinol-phosphate phosphatase</fullName>
    </alternativeName>
</protein>
<comment type="catalytic activity">
    <reaction evidence="9">
        <text>L-histidinol phosphate + H2O = L-histidinol + phosphate</text>
        <dbReference type="Rhea" id="RHEA:14465"/>
        <dbReference type="ChEBI" id="CHEBI:15377"/>
        <dbReference type="ChEBI" id="CHEBI:43474"/>
        <dbReference type="ChEBI" id="CHEBI:57699"/>
        <dbReference type="ChEBI" id="CHEBI:57980"/>
        <dbReference type="EC" id="3.1.3.15"/>
    </reaction>
    <physiologicalReaction direction="left-to-right" evidence="9">
        <dbReference type="Rhea" id="RHEA:14466"/>
    </physiologicalReaction>
</comment>
<organism evidence="11 12">
    <name type="scientific">Chromobacterium sphagni</name>
    <dbReference type="NCBI Taxonomy" id="1903179"/>
    <lineage>
        <taxon>Bacteria</taxon>
        <taxon>Pseudomonadati</taxon>
        <taxon>Pseudomonadota</taxon>
        <taxon>Betaproteobacteria</taxon>
        <taxon>Neisseriales</taxon>
        <taxon>Chromobacteriaceae</taxon>
        <taxon>Chromobacterium</taxon>
    </lineage>
</organism>
<dbReference type="PANTHER" id="PTHR43344:SF13">
    <property type="entry name" value="PHOSPHATASE RV3661-RELATED"/>
    <property type="match status" value="1"/>
</dbReference>
<evidence type="ECO:0000256" key="1">
    <source>
        <dbReference type="ARBA" id="ARBA00004970"/>
    </source>
</evidence>
<comment type="similarity">
    <text evidence="2">Belongs to the HAD-like hydrolase superfamily. SerB family.</text>
</comment>
<dbReference type="GO" id="GO:0004401">
    <property type="term" value="F:histidinol-phosphatase activity"/>
    <property type="evidence" value="ECO:0007669"/>
    <property type="project" value="UniProtKB-EC"/>
</dbReference>
<sequence>MTTATPTKRNLALFDLDHTLLAGDSDFEWPRFLIKRGILDAAQYDERNSYFYRQYQNGTLDMQEYLAFILAPLTRFSRHQLDELHADYLENHIKPLILAKARQRLAAHAAEGDQIVIITATNRFITGPIARDLGVEHLIAIELEEDADGNFTGRPTGVLSFKEGKITRIEQWLAERGESWDSYAASYFYSDSHNDLPLMKLVDKPVAVDPDDKLRAYAEEHGWPVISLRD</sequence>
<keyword evidence="5" id="KW-0479">Metal-binding</keyword>
<dbReference type="CDD" id="cd02612">
    <property type="entry name" value="HAD_PGPPase"/>
    <property type="match status" value="1"/>
</dbReference>
<dbReference type="AlphaFoldDB" id="A0A1S1X1I0"/>
<evidence type="ECO:0000256" key="7">
    <source>
        <dbReference type="ARBA" id="ARBA00022842"/>
    </source>
</evidence>
<dbReference type="EMBL" id="MKCS01000001">
    <property type="protein sequence ID" value="OHX13046.1"/>
    <property type="molecule type" value="Genomic_DNA"/>
</dbReference>
<dbReference type="InterPro" id="IPR023214">
    <property type="entry name" value="HAD_sf"/>
</dbReference>
<evidence type="ECO:0000313" key="12">
    <source>
        <dbReference type="Proteomes" id="UP000180088"/>
    </source>
</evidence>
<evidence type="ECO:0000256" key="5">
    <source>
        <dbReference type="ARBA" id="ARBA00022723"/>
    </source>
</evidence>
<evidence type="ECO:0000256" key="3">
    <source>
        <dbReference type="ARBA" id="ARBA00013085"/>
    </source>
</evidence>
<dbReference type="STRING" id="1903179.BI347_05605"/>
<evidence type="ECO:0000256" key="2">
    <source>
        <dbReference type="ARBA" id="ARBA00009184"/>
    </source>
</evidence>
<dbReference type="GO" id="GO:0046872">
    <property type="term" value="F:metal ion binding"/>
    <property type="evidence" value="ECO:0007669"/>
    <property type="project" value="UniProtKB-KW"/>
</dbReference>
<dbReference type="InterPro" id="IPR050582">
    <property type="entry name" value="HAD-like_SerB"/>
</dbReference>
<evidence type="ECO:0000256" key="10">
    <source>
        <dbReference type="ARBA" id="ARBA00053547"/>
    </source>
</evidence>
<dbReference type="PANTHER" id="PTHR43344">
    <property type="entry name" value="PHOSPHOSERINE PHOSPHATASE"/>
    <property type="match status" value="1"/>
</dbReference>
<dbReference type="NCBIfam" id="TIGR01490">
    <property type="entry name" value="HAD-SF-IB-hyp1"/>
    <property type="match status" value="1"/>
</dbReference>